<name>A0A839ZWN4_9CAUL</name>
<protein>
    <submittedName>
        <fullName evidence="2">Uncharacterized small protein (DUF1192 family)</fullName>
    </submittedName>
</protein>
<accession>A0A839ZWN4</accession>
<evidence type="ECO:0000313" key="3">
    <source>
        <dbReference type="Proteomes" id="UP000530564"/>
    </source>
</evidence>
<dbReference type="InterPro" id="IPR009579">
    <property type="entry name" value="DUF1192"/>
</dbReference>
<organism evidence="2 3">
    <name type="scientific">Phenylobacterium haematophilum</name>
    <dbReference type="NCBI Taxonomy" id="98513"/>
    <lineage>
        <taxon>Bacteria</taxon>
        <taxon>Pseudomonadati</taxon>
        <taxon>Pseudomonadota</taxon>
        <taxon>Alphaproteobacteria</taxon>
        <taxon>Caulobacterales</taxon>
        <taxon>Caulobacteraceae</taxon>
        <taxon>Phenylobacterium</taxon>
    </lineage>
</organism>
<evidence type="ECO:0000256" key="1">
    <source>
        <dbReference type="SAM" id="Coils"/>
    </source>
</evidence>
<reference evidence="2 3" key="1">
    <citation type="submission" date="2020-08" db="EMBL/GenBank/DDBJ databases">
        <title>Genomic Encyclopedia of Type Strains, Phase IV (KMG-IV): sequencing the most valuable type-strain genomes for metagenomic binning, comparative biology and taxonomic classification.</title>
        <authorList>
            <person name="Goeker M."/>
        </authorList>
    </citation>
    <scope>NUCLEOTIDE SEQUENCE [LARGE SCALE GENOMIC DNA]</scope>
    <source>
        <strain evidence="2 3">DSM 21793</strain>
    </source>
</reference>
<sequence length="67" mass="7647">MDEPVNTRVQRGQRLAEAMREDLELYGVAELEDRISALQEEIDRCRAQIERKRSGRAAADALFSKPS</sequence>
<keyword evidence="1" id="KW-0175">Coiled coil</keyword>
<evidence type="ECO:0000313" key="2">
    <source>
        <dbReference type="EMBL" id="MBB3890935.1"/>
    </source>
</evidence>
<comment type="caution">
    <text evidence="2">The sequence shown here is derived from an EMBL/GenBank/DDBJ whole genome shotgun (WGS) entry which is preliminary data.</text>
</comment>
<dbReference type="AlphaFoldDB" id="A0A839ZWN4"/>
<keyword evidence="3" id="KW-1185">Reference proteome</keyword>
<gene>
    <name evidence="2" type="ORF">GGQ61_001652</name>
</gene>
<feature type="coiled-coil region" evidence="1">
    <location>
        <begin position="28"/>
        <end position="55"/>
    </location>
</feature>
<proteinExistence type="predicted"/>
<dbReference type="Proteomes" id="UP000530564">
    <property type="component" value="Unassembled WGS sequence"/>
</dbReference>
<dbReference type="EMBL" id="JACIDK010000002">
    <property type="protein sequence ID" value="MBB3890935.1"/>
    <property type="molecule type" value="Genomic_DNA"/>
</dbReference>
<dbReference type="Pfam" id="PF06698">
    <property type="entry name" value="DUF1192"/>
    <property type="match status" value="1"/>
</dbReference>
<dbReference type="RefSeq" id="WP_183771413.1">
    <property type="nucleotide sequence ID" value="NZ_JACIDK010000002.1"/>
</dbReference>